<dbReference type="PANTHER" id="PTHR30579:SF3">
    <property type="entry name" value="TRANSCRIPTIONAL REGULATORY PROTEIN"/>
    <property type="match status" value="1"/>
</dbReference>
<name>A0A399P388_9MICO</name>
<evidence type="ECO:0000256" key="1">
    <source>
        <dbReference type="ARBA" id="ARBA00009437"/>
    </source>
</evidence>
<reference evidence="6 7" key="1">
    <citation type="submission" date="2018-08" db="EMBL/GenBank/DDBJ databases">
        <title>Genome Sequence of Clavibacter michiganensis Subspecies type strains, and the Atypical Peach-Colored Strains Isolated from Tomato.</title>
        <authorList>
            <person name="Osdaghi E."/>
            <person name="Portier P."/>
            <person name="Briand M."/>
            <person name="Jacques M.-A."/>
        </authorList>
    </citation>
    <scope>NUCLEOTIDE SEQUENCE [LARGE SCALE GENOMIC DNA]</scope>
    <source>
        <strain evidence="6 7">CFBP 7577</strain>
    </source>
</reference>
<evidence type="ECO:0000313" key="6">
    <source>
        <dbReference type="EMBL" id="RIJ00896.1"/>
    </source>
</evidence>
<dbReference type="InterPro" id="IPR036390">
    <property type="entry name" value="WH_DNA-bd_sf"/>
</dbReference>
<evidence type="ECO:0000259" key="5">
    <source>
        <dbReference type="PROSITE" id="PS50931"/>
    </source>
</evidence>
<dbReference type="AlphaFoldDB" id="A0A399P388"/>
<sequence>MASFDLVTLDLLLDVVDSGTLTGGAARSRMTTSAASQRIAKLEQLIGQPVLDRLPRGMRLTEAGQVLAAKARAVR</sequence>
<feature type="non-terminal residue" evidence="6">
    <location>
        <position position="75"/>
    </location>
</feature>
<accession>A0A399P388</accession>
<dbReference type="Gene3D" id="1.10.10.10">
    <property type="entry name" value="Winged helix-like DNA-binding domain superfamily/Winged helix DNA-binding domain"/>
    <property type="match status" value="1"/>
</dbReference>
<evidence type="ECO:0000256" key="3">
    <source>
        <dbReference type="ARBA" id="ARBA00023125"/>
    </source>
</evidence>
<dbReference type="InterPro" id="IPR050176">
    <property type="entry name" value="LTTR"/>
</dbReference>
<keyword evidence="3" id="KW-0238">DNA-binding</keyword>
<organism evidence="6 7">
    <name type="scientific">Clavibacter nebraskensis</name>
    <dbReference type="NCBI Taxonomy" id="31963"/>
    <lineage>
        <taxon>Bacteria</taxon>
        <taxon>Bacillati</taxon>
        <taxon>Actinomycetota</taxon>
        <taxon>Actinomycetes</taxon>
        <taxon>Micrococcales</taxon>
        <taxon>Microbacteriaceae</taxon>
        <taxon>Clavibacter</taxon>
    </lineage>
</organism>
<dbReference type="InterPro" id="IPR036388">
    <property type="entry name" value="WH-like_DNA-bd_sf"/>
</dbReference>
<proteinExistence type="inferred from homology"/>
<dbReference type="Proteomes" id="UP000265361">
    <property type="component" value="Unassembled WGS sequence"/>
</dbReference>
<dbReference type="GO" id="GO:0003700">
    <property type="term" value="F:DNA-binding transcription factor activity"/>
    <property type="evidence" value="ECO:0007669"/>
    <property type="project" value="InterPro"/>
</dbReference>
<evidence type="ECO:0000256" key="4">
    <source>
        <dbReference type="ARBA" id="ARBA00023163"/>
    </source>
</evidence>
<dbReference type="SUPFAM" id="SSF46785">
    <property type="entry name" value="Winged helix' DNA-binding domain"/>
    <property type="match status" value="1"/>
</dbReference>
<dbReference type="EMBL" id="QWED01000723">
    <property type="protein sequence ID" value="RIJ00896.1"/>
    <property type="molecule type" value="Genomic_DNA"/>
</dbReference>
<comment type="similarity">
    <text evidence="1">Belongs to the LysR transcriptional regulatory family.</text>
</comment>
<feature type="domain" description="HTH lysR-type" evidence="5">
    <location>
        <begin position="9"/>
        <end position="61"/>
    </location>
</feature>
<dbReference type="GO" id="GO:0003677">
    <property type="term" value="F:DNA binding"/>
    <property type="evidence" value="ECO:0007669"/>
    <property type="project" value="UniProtKB-KW"/>
</dbReference>
<evidence type="ECO:0000256" key="2">
    <source>
        <dbReference type="ARBA" id="ARBA00023015"/>
    </source>
</evidence>
<evidence type="ECO:0000313" key="7">
    <source>
        <dbReference type="Proteomes" id="UP000265361"/>
    </source>
</evidence>
<protein>
    <submittedName>
        <fullName evidence="6">LysR family transcriptional regulator</fullName>
    </submittedName>
</protein>
<gene>
    <name evidence="6" type="ORF">DZF97_15250</name>
</gene>
<comment type="caution">
    <text evidence="6">The sequence shown here is derived from an EMBL/GenBank/DDBJ whole genome shotgun (WGS) entry which is preliminary data.</text>
</comment>
<dbReference type="InterPro" id="IPR000847">
    <property type="entry name" value="LysR_HTH_N"/>
</dbReference>
<dbReference type="Pfam" id="PF00126">
    <property type="entry name" value="HTH_1"/>
    <property type="match status" value="1"/>
</dbReference>
<dbReference type="PANTHER" id="PTHR30579">
    <property type="entry name" value="TRANSCRIPTIONAL REGULATOR"/>
    <property type="match status" value="1"/>
</dbReference>
<keyword evidence="2" id="KW-0805">Transcription regulation</keyword>
<dbReference type="PROSITE" id="PS50931">
    <property type="entry name" value="HTH_LYSR"/>
    <property type="match status" value="1"/>
</dbReference>
<keyword evidence="4" id="KW-0804">Transcription</keyword>